<comment type="caution">
    <text evidence="8">The sequence shown here is derived from an EMBL/GenBank/DDBJ whole genome shotgun (WGS) entry which is preliminary data.</text>
</comment>
<dbReference type="OrthoDB" id="2671at2759"/>
<evidence type="ECO:0000313" key="8">
    <source>
        <dbReference type="EMBL" id="GFE54208.1"/>
    </source>
</evidence>
<evidence type="ECO:0000259" key="7">
    <source>
        <dbReference type="PROSITE" id="PS51313"/>
    </source>
</evidence>
<reference evidence="8" key="1">
    <citation type="submission" date="2019-12" db="EMBL/GenBank/DDBJ databases">
        <title>Genome sequence of Babesia ovis.</title>
        <authorList>
            <person name="Yamagishi J."/>
            <person name="Sevinc F."/>
            <person name="Xuan X."/>
        </authorList>
    </citation>
    <scope>NUCLEOTIDE SEQUENCE</scope>
    <source>
        <strain evidence="8">Selcuk</strain>
    </source>
</reference>
<feature type="domain" description="VPS28 N-terminal" evidence="7">
    <location>
        <begin position="1"/>
        <end position="96"/>
    </location>
</feature>
<dbReference type="GO" id="GO:0044877">
    <property type="term" value="F:protein-containing complex binding"/>
    <property type="evidence" value="ECO:0007669"/>
    <property type="project" value="TreeGrafter"/>
</dbReference>
<dbReference type="PROSITE" id="PS51310">
    <property type="entry name" value="VPS28_C"/>
    <property type="match status" value="1"/>
</dbReference>
<dbReference type="Gene3D" id="1.20.1440.200">
    <property type="match status" value="1"/>
</dbReference>
<gene>
    <name evidence="8" type="ORF">BaOVIS_016120</name>
</gene>
<dbReference type="EMBL" id="BLIY01000010">
    <property type="protein sequence ID" value="GFE54208.1"/>
    <property type="molecule type" value="Genomic_DNA"/>
</dbReference>
<dbReference type="PROSITE" id="PS51313">
    <property type="entry name" value="VPS28_N"/>
    <property type="match status" value="1"/>
</dbReference>
<evidence type="ECO:0000256" key="4">
    <source>
        <dbReference type="ARBA" id="ARBA00022927"/>
    </source>
</evidence>
<dbReference type="PANTHER" id="PTHR12937:SF0">
    <property type="entry name" value="VACUOLAR PROTEIN SORTING-ASSOCIATED PROTEIN 28 HOMOLOG"/>
    <property type="match status" value="1"/>
</dbReference>
<dbReference type="InterPro" id="IPR037206">
    <property type="entry name" value="VPS28_C_sf"/>
</dbReference>
<organism evidence="8 9">
    <name type="scientific">Babesia ovis</name>
    <dbReference type="NCBI Taxonomy" id="5869"/>
    <lineage>
        <taxon>Eukaryota</taxon>
        <taxon>Sar</taxon>
        <taxon>Alveolata</taxon>
        <taxon>Apicomplexa</taxon>
        <taxon>Aconoidasida</taxon>
        <taxon>Piroplasmida</taxon>
        <taxon>Babesiidae</taxon>
        <taxon>Babesia</taxon>
    </lineage>
</organism>
<comment type="similarity">
    <text evidence="5">Belongs to the VPS28 family.</text>
</comment>
<protein>
    <submittedName>
        <fullName evidence="8">Vacuolar sorting-associated protein 28-2</fullName>
    </submittedName>
</protein>
<evidence type="ECO:0000256" key="2">
    <source>
        <dbReference type="ARBA" id="ARBA00022448"/>
    </source>
</evidence>
<sequence length="210" mass="23504">MSTSAEKPDVQCAIDVERAANVYSLLQALEHLEQAFISGEVTNRDYNDECTELLSLCHIMEEATPNVFLDLTEQYKIKCPLALNRLKKGTPATSSSMQTSGKKNETYLMFELSEQFITLVDALKLGCALVEELFPLVHDLMATLQCLEKVLEGTERDVGVAPAIEKLGKWQSRLNAMAAYDKLEETDRRQLAMDTETLYASLKTSLRMNG</sequence>
<keyword evidence="3" id="KW-0967">Endosome</keyword>
<dbReference type="GO" id="GO:0043328">
    <property type="term" value="P:protein transport to vacuole involved in ubiquitin-dependent protein catabolic process via the multivesicular body sorting pathway"/>
    <property type="evidence" value="ECO:0007669"/>
    <property type="project" value="TreeGrafter"/>
</dbReference>
<dbReference type="InterPro" id="IPR037202">
    <property type="entry name" value="ESCRT_assembly_dom"/>
</dbReference>
<dbReference type="SUPFAM" id="SSF140111">
    <property type="entry name" value="Endosomal sorting complex assembly domain"/>
    <property type="match status" value="1"/>
</dbReference>
<evidence type="ECO:0000313" key="9">
    <source>
        <dbReference type="Proteomes" id="UP001057455"/>
    </source>
</evidence>
<keyword evidence="4 5" id="KW-0653">Protein transport</keyword>
<dbReference type="InterPro" id="IPR007143">
    <property type="entry name" value="Vps28"/>
</dbReference>
<evidence type="ECO:0000256" key="3">
    <source>
        <dbReference type="ARBA" id="ARBA00022753"/>
    </source>
</evidence>
<dbReference type="Pfam" id="PF03997">
    <property type="entry name" value="VPS28"/>
    <property type="match status" value="1"/>
</dbReference>
<evidence type="ECO:0000256" key="5">
    <source>
        <dbReference type="PROSITE-ProRule" id="PRU00642"/>
    </source>
</evidence>
<dbReference type="InterPro" id="IPR038358">
    <property type="entry name" value="VPS28_N_sf"/>
</dbReference>
<dbReference type="Proteomes" id="UP001057455">
    <property type="component" value="Unassembled WGS sequence"/>
</dbReference>
<feature type="domain" description="VPS28 C-terminal" evidence="6">
    <location>
        <begin position="104"/>
        <end position="207"/>
    </location>
</feature>
<name>A0A9W5WUS3_BABOV</name>
<dbReference type="InterPro" id="IPR017899">
    <property type="entry name" value="VPS28_C"/>
</dbReference>
<comment type="subcellular location">
    <subcellularLocation>
        <location evidence="1">Endosome</location>
    </subcellularLocation>
</comment>
<dbReference type="PANTHER" id="PTHR12937">
    <property type="entry name" value="VACUOLAR PROTEIN SORTING 28, ISOFORM 2 VPS28"/>
    <property type="match status" value="1"/>
</dbReference>
<keyword evidence="9" id="KW-1185">Reference proteome</keyword>
<keyword evidence="2 5" id="KW-0813">Transport</keyword>
<dbReference type="SUPFAM" id="SSF140427">
    <property type="entry name" value="VPS28 C-terminal domain-like"/>
    <property type="match status" value="1"/>
</dbReference>
<dbReference type="GO" id="GO:0000813">
    <property type="term" value="C:ESCRT I complex"/>
    <property type="evidence" value="ECO:0007669"/>
    <property type="project" value="InterPro"/>
</dbReference>
<dbReference type="InterPro" id="IPR017898">
    <property type="entry name" value="VPS28_N"/>
</dbReference>
<dbReference type="AlphaFoldDB" id="A0A9W5WUS3"/>
<dbReference type="Gene3D" id="1.20.120.1130">
    <property type="match status" value="1"/>
</dbReference>
<evidence type="ECO:0000259" key="6">
    <source>
        <dbReference type="PROSITE" id="PS51310"/>
    </source>
</evidence>
<evidence type="ECO:0000256" key="1">
    <source>
        <dbReference type="ARBA" id="ARBA00004177"/>
    </source>
</evidence>
<proteinExistence type="inferred from homology"/>
<accession>A0A9W5WUS3</accession>